<reference evidence="8 9" key="1">
    <citation type="submission" date="2017-06" db="EMBL/GenBank/DDBJ databases">
        <title>Genome sequencing of cyanobaciteial culture collection at National Institute for Environmental Studies (NIES).</title>
        <authorList>
            <person name="Hirose Y."/>
            <person name="Shimura Y."/>
            <person name="Fujisawa T."/>
            <person name="Nakamura Y."/>
            <person name="Kawachi M."/>
        </authorList>
    </citation>
    <scope>NUCLEOTIDE SEQUENCE [LARGE SCALE GENOMIC DNA]</scope>
    <source>
        <strain evidence="8 9">NIES-267</strain>
    </source>
</reference>
<evidence type="ECO:0000256" key="2">
    <source>
        <dbReference type="ARBA" id="ARBA00013194"/>
    </source>
</evidence>
<keyword evidence="5 6" id="KW-0413">Isomerase</keyword>
<dbReference type="GO" id="GO:0003755">
    <property type="term" value="F:peptidyl-prolyl cis-trans isomerase activity"/>
    <property type="evidence" value="ECO:0007669"/>
    <property type="project" value="UniProtKB-KW"/>
</dbReference>
<dbReference type="PANTHER" id="PTHR47245:SF1">
    <property type="entry name" value="FOLDASE PROTEIN PRSA"/>
    <property type="match status" value="1"/>
</dbReference>
<dbReference type="InterPro" id="IPR050245">
    <property type="entry name" value="PrsA_foldase"/>
</dbReference>
<dbReference type="InterPro" id="IPR046357">
    <property type="entry name" value="PPIase_dom_sf"/>
</dbReference>
<evidence type="ECO:0000256" key="5">
    <source>
        <dbReference type="ARBA" id="ARBA00023235"/>
    </source>
</evidence>
<dbReference type="SUPFAM" id="SSF109998">
    <property type="entry name" value="Triger factor/SurA peptide-binding domain-like"/>
    <property type="match status" value="1"/>
</dbReference>
<name>A0A1Z4LP53_9CYAN</name>
<proteinExistence type="predicted"/>
<dbReference type="EMBL" id="AP018227">
    <property type="protein sequence ID" value="BAY83001.1"/>
    <property type="molecule type" value="Genomic_DNA"/>
</dbReference>
<dbReference type="SUPFAM" id="SSF54534">
    <property type="entry name" value="FKBP-like"/>
    <property type="match status" value="1"/>
</dbReference>
<accession>A0A1Z4LP53</accession>
<dbReference type="Proteomes" id="UP000218418">
    <property type="component" value="Chromosome"/>
</dbReference>
<sequence>MSNNLSISATELIHNLKITCQIPTVVESIAKQKVIADSATQAGIVVEDEELQQEGDRLRFAKKLVKAAETWTWLKKHHLTLDDFEELAYQNVLAQKLAHHLFASKVEPLFYQNQLEYVTAVTYEVILDDWDLALELFFAVQELEVTFQEIAREYISDPDLRRNGGFMGTKRRTDFRPEIAAAVFAGSPPGIIKPVTTPKGVHLIWVEEIIKPKLDEQLHEKIVMELFDSWLKQQTEQIEITTQLDKFVDSANSEKVLHPV</sequence>
<comment type="catalytic activity">
    <reaction evidence="1">
        <text>[protein]-peptidylproline (omega=180) = [protein]-peptidylproline (omega=0)</text>
        <dbReference type="Rhea" id="RHEA:16237"/>
        <dbReference type="Rhea" id="RHEA-COMP:10747"/>
        <dbReference type="Rhea" id="RHEA-COMP:10748"/>
        <dbReference type="ChEBI" id="CHEBI:83833"/>
        <dbReference type="ChEBI" id="CHEBI:83834"/>
        <dbReference type="EC" id="5.2.1.8"/>
    </reaction>
</comment>
<feature type="domain" description="PpiC" evidence="7">
    <location>
        <begin position="93"/>
        <end position="208"/>
    </location>
</feature>
<keyword evidence="4 6" id="KW-0697">Rotamase</keyword>
<evidence type="ECO:0000313" key="9">
    <source>
        <dbReference type="Proteomes" id="UP000218418"/>
    </source>
</evidence>
<dbReference type="PANTHER" id="PTHR47245">
    <property type="entry name" value="PEPTIDYLPROLYL ISOMERASE"/>
    <property type="match status" value="1"/>
</dbReference>
<dbReference type="EC" id="5.2.1.8" evidence="2"/>
<evidence type="ECO:0000256" key="6">
    <source>
        <dbReference type="PROSITE-ProRule" id="PRU00278"/>
    </source>
</evidence>
<organism evidence="8 9">
    <name type="scientific">Calothrix parasitica NIES-267</name>
    <dbReference type="NCBI Taxonomy" id="1973488"/>
    <lineage>
        <taxon>Bacteria</taxon>
        <taxon>Bacillati</taxon>
        <taxon>Cyanobacteriota</taxon>
        <taxon>Cyanophyceae</taxon>
        <taxon>Nostocales</taxon>
        <taxon>Calotrichaceae</taxon>
        <taxon>Calothrix</taxon>
    </lineage>
</organism>
<dbReference type="PROSITE" id="PS50198">
    <property type="entry name" value="PPIC_PPIASE_2"/>
    <property type="match status" value="1"/>
</dbReference>
<dbReference type="InterPro" id="IPR000297">
    <property type="entry name" value="PPIase_PpiC"/>
</dbReference>
<protein>
    <recommendedName>
        <fullName evidence="2">peptidylprolyl isomerase</fullName>
        <ecNumber evidence="2">5.2.1.8</ecNumber>
    </recommendedName>
</protein>
<keyword evidence="9" id="KW-1185">Reference proteome</keyword>
<dbReference type="Pfam" id="PF00639">
    <property type="entry name" value="Rotamase"/>
    <property type="match status" value="1"/>
</dbReference>
<dbReference type="AlphaFoldDB" id="A0A1Z4LP53"/>
<evidence type="ECO:0000256" key="4">
    <source>
        <dbReference type="ARBA" id="ARBA00023110"/>
    </source>
</evidence>
<evidence type="ECO:0000256" key="1">
    <source>
        <dbReference type="ARBA" id="ARBA00000971"/>
    </source>
</evidence>
<evidence type="ECO:0000256" key="3">
    <source>
        <dbReference type="ARBA" id="ARBA00022729"/>
    </source>
</evidence>
<dbReference type="Gene3D" id="3.10.50.40">
    <property type="match status" value="1"/>
</dbReference>
<gene>
    <name evidence="8" type="ORF">NIES267_24870</name>
</gene>
<dbReference type="OrthoDB" id="530022at2"/>
<evidence type="ECO:0000313" key="8">
    <source>
        <dbReference type="EMBL" id="BAY83001.1"/>
    </source>
</evidence>
<evidence type="ECO:0000259" key="7">
    <source>
        <dbReference type="PROSITE" id="PS50198"/>
    </source>
</evidence>
<dbReference type="InterPro" id="IPR027304">
    <property type="entry name" value="Trigger_fact/SurA_dom_sf"/>
</dbReference>
<keyword evidence="3" id="KW-0732">Signal</keyword>